<sequence length="293" mass="33793">MSVKYPDMVEQLPRAIKKEVTRNFVLDAEAVGWDRVNKRILPFQELSKRKRKEVKASEITIQVHLFVFDLLYLNDEALINRDFSYRRRLLKQHFNTVEGEFSFATSVDVDKVDEIQSFLDESIQAGCEGLMVKMLDGESAHYEPSRRSMNWLKTESYQTICKLGTGFTEEELELHYKTFQPLELTAKKNYYDIGDSKPDVWFEAKIVWEVLAADLSLSPVYSAAKGLCGDGSRGVSLRFPRYIRERDDKSAEDATISEQVAEMYKKQVSSQQNVQGGGRHKKKGKDEGDDDFW</sequence>
<dbReference type="Proteomes" id="UP000235392">
    <property type="component" value="Unassembled WGS sequence"/>
</dbReference>
<dbReference type="GO" id="GO:1903461">
    <property type="term" value="P:Okazaki fragment processing involved in mitotic DNA replication"/>
    <property type="evidence" value="ECO:0007669"/>
    <property type="project" value="TreeGrafter"/>
</dbReference>
<dbReference type="PANTHER" id="PTHR45674:SF4">
    <property type="entry name" value="DNA LIGASE 1"/>
    <property type="match status" value="1"/>
</dbReference>
<evidence type="ECO:0000256" key="4">
    <source>
        <dbReference type="ARBA" id="ARBA00022705"/>
    </source>
</evidence>
<dbReference type="GO" id="GO:0005634">
    <property type="term" value="C:nucleus"/>
    <property type="evidence" value="ECO:0007669"/>
    <property type="project" value="UniProtKB-SubCell"/>
</dbReference>
<evidence type="ECO:0000256" key="1">
    <source>
        <dbReference type="ARBA" id="ARBA00004123"/>
    </source>
</evidence>
<evidence type="ECO:0000259" key="9">
    <source>
        <dbReference type="PROSITE" id="PS50160"/>
    </source>
</evidence>
<dbReference type="CDD" id="cd07900">
    <property type="entry name" value="Adenylation_DNA_ligase_I_Euk"/>
    <property type="match status" value="1"/>
</dbReference>
<dbReference type="AlphaFoldDB" id="A0A2N5TEH4"/>
<organism evidence="10 11">
    <name type="scientific">Puccinia coronata f. sp. avenae</name>
    <dbReference type="NCBI Taxonomy" id="200324"/>
    <lineage>
        <taxon>Eukaryota</taxon>
        <taxon>Fungi</taxon>
        <taxon>Dikarya</taxon>
        <taxon>Basidiomycota</taxon>
        <taxon>Pucciniomycotina</taxon>
        <taxon>Pucciniomycetes</taxon>
        <taxon>Pucciniales</taxon>
        <taxon>Pucciniaceae</taxon>
        <taxon>Puccinia</taxon>
    </lineage>
</organism>
<dbReference type="SUPFAM" id="SSF50249">
    <property type="entry name" value="Nucleic acid-binding proteins"/>
    <property type="match status" value="1"/>
</dbReference>
<proteinExistence type="inferred from homology"/>
<keyword evidence="4" id="KW-0235">DNA replication</keyword>
<feature type="domain" description="ATP-dependent DNA ligase family profile" evidence="9">
    <location>
        <begin position="56"/>
        <end position="155"/>
    </location>
</feature>
<keyword evidence="6" id="KW-0067">ATP-binding</keyword>
<comment type="subcellular location">
    <subcellularLocation>
        <location evidence="1">Nucleus</location>
    </subcellularLocation>
</comment>
<name>A0A2N5TEH4_9BASI</name>
<dbReference type="Pfam" id="PF01068">
    <property type="entry name" value="DNA_ligase_A_M"/>
    <property type="match status" value="1"/>
</dbReference>
<protein>
    <recommendedName>
        <fullName evidence="9">ATP-dependent DNA ligase family profile domain-containing protein</fullName>
    </recommendedName>
</protein>
<evidence type="ECO:0000313" key="11">
    <source>
        <dbReference type="Proteomes" id="UP000235392"/>
    </source>
</evidence>
<evidence type="ECO:0000256" key="2">
    <source>
        <dbReference type="ARBA" id="ARBA00007572"/>
    </source>
</evidence>
<dbReference type="EMBL" id="PGCI01000621">
    <property type="protein sequence ID" value="PLW23881.1"/>
    <property type="molecule type" value="Genomic_DNA"/>
</dbReference>
<keyword evidence="7" id="KW-0539">Nucleus</keyword>
<feature type="region of interest" description="Disordered" evidence="8">
    <location>
        <begin position="267"/>
        <end position="293"/>
    </location>
</feature>
<evidence type="ECO:0000256" key="6">
    <source>
        <dbReference type="ARBA" id="ARBA00022840"/>
    </source>
</evidence>
<keyword evidence="5" id="KW-0547">Nucleotide-binding</keyword>
<accession>A0A2N5TEH4</accession>
<evidence type="ECO:0000256" key="5">
    <source>
        <dbReference type="ARBA" id="ARBA00022741"/>
    </source>
</evidence>
<dbReference type="GO" id="GO:0006281">
    <property type="term" value="P:DNA repair"/>
    <property type="evidence" value="ECO:0007669"/>
    <property type="project" value="InterPro"/>
</dbReference>
<gene>
    <name evidence="10" type="ORF">PCASD_13503</name>
</gene>
<evidence type="ECO:0000256" key="8">
    <source>
        <dbReference type="SAM" id="MobiDB-lite"/>
    </source>
</evidence>
<dbReference type="PANTHER" id="PTHR45674">
    <property type="entry name" value="DNA LIGASE 1/3 FAMILY MEMBER"/>
    <property type="match status" value="1"/>
</dbReference>
<dbReference type="GO" id="GO:0006310">
    <property type="term" value="P:DNA recombination"/>
    <property type="evidence" value="ECO:0007669"/>
    <property type="project" value="InterPro"/>
</dbReference>
<dbReference type="FunFam" id="3.30.470.30:FF:000002">
    <property type="entry name" value="DNA ligase"/>
    <property type="match status" value="1"/>
</dbReference>
<dbReference type="GO" id="GO:0005524">
    <property type="term" value="F:ATP binding"/>
    <property type="evidence" value="ECO:0007669"/>
    <property type="project" value="UniProtKB-KW"/>
</dbReference>
<dbReference type="InterPro" id="IPR012310">
    <property type="entry name" value="DNA_ligase_ATP-dep_cent"/>
</dbReference>
<dbReference type="GO" id="GO:0003910">
    <property type="term" value="F:DNA ligase (ATP) activity"/>
    <property type="evidence" value="ECO:0007669"/>
    <property type="project" value="InterPro"/>
</dbReference>
<dbReference type="InterPro" id="IPR050191">
    <property type="entry name" value="ATP-dep_DNA_ligase"/>
</dbReference>
<dbReference type="Gene3D" id="2.40.50.140">
    <property type="entry name" value="Nucleic acid-binding proteins"/>
    <property type="match status" value="1"/>
</dbReference>
<dbReference type="Pfam" id="PF04679">
    <property type="entry name" value="DNA_ligase_A_C"/>
    <property type="match status" value="1"/>
</dbReference>
<dbReference type="Gene3D" id="3.30.470.30">
    <property type="entry name" value="DNA ligase/mRNA capping enzyme"/>
    <property type="match status" value="1"/>
</dbReference>
<dbReference type="GO" id="GO:0005739">
    <property type="term" value="C:mitochondrion"/>
    <property type="evidence" value="ECO:0007669"/>
    <property type="project" value="TreeGrafter"/>
</dbReference>
<keyword evidence="3" id="KW-0436">Ligase</keyword>
<dbReference type="SUPFAM" id="SSF56091">
    <property type="entry name" value="DNA ligase/mRNA capping enzyme, catalytic domain"/>
    <property type="match status" value="1"/>
</dbReference>
<dbReference type="InterPro" id="IPR012309">
    <property type="entry name" value="DNA_ligase_ATP-dep_C"/>
</dbReference>
<evidence type="ECO:0000256" key="7">
    <source>
        <dbReference type="ARBA" id="ARBA00023242"/>
    </source>
</evidence>
<dbReference type="InterPro" id="IPR012340">
    <property type="entry name" value="NA-bd_OB-fold"/>
</dbReference>
<evidence type="ECO:0000256" key="3">
    <source>
        <dbReference type="ARBA" id="ARBA00022598"/>
    </source>
</evidence>
<reference evidence="10 11" key="1">
    <citation type="submission" date="2017-11" db="EMBL/GenBank/DDBJ databases">
        <title>De novo assembly and phasing of dikaryotic genomes from two isolates of Puccinia coronata f. sp. avenae, the causal agent of oat crown rust.</title>
        <authorList>
            <person name="Miller M.E."/>
            <person name="Zhang Y."/>
            <person name="Omidvar V."/>
            <person name="Sperschneider J."/>
            <person name="Schwessinger B."/>
            <person name="Raley C."/>
            <person name="Palmer J.M."/>
            <person name="Garnica D."/>
            <person name="Upadhyaya N."/>
            <person name="Rathjen J."/>
            <person name="Taylor J.M."/>
            <person name="Park R.F."/>
            <person name="Dodds P.N."/>
            <person name="Hirsch C.D."/>
            <person name="Kianian S.F."/>
            <person name="Figueroa M."/>
        </authorList>
    </citation>
    <scope>NUCLEOTIDE SEQUENCE [LARGE SCALE GENOMIC DNA]</scope>
    <source>
        <strain evidence="10">12SD80</strain>
    </source>
</reference>
<evidence type="ECO:0000313" key="10">
    <source>
        <dbReference type="EMBL" id="PLW23881.1"/>
    </source>
</evidence>
<comment type="similarity">
    <text evidence="2">Belongs to the ATP-dependent DNA ligase family.</text>
</comment>
<dbReference type="PROSITE" id="PS50160">
    <property type="entry name" value="DNA_LIGASE_A3"/>
    <property type="match status" value="1"/>
</dbReference>
<comment type="caution">
    <text evidence="10">The sequence shown here is derived from an EMBL/GenBank/DDBJ whole genome shotgun (WGS) entry which is preliminary data.</text>
</comment>